<evidence type="ECO:0000259" key="8">
    <source>
        <dbReference type="PROSITE" id="PS50104"/>
    </source>
</evidence>
<keyword evidence="6" id="KW-0520">NAD</keyword>
<dbReference type="AlphaFoldDB" id="A0AAW2DLR8"/>
<dbReference type="Pfam" id="PF01582">
    <property type="entry name" value="TIR"/>
    <property type="match status" value="1"/>
</dbReference>
<dbReference type="InterPro" id="IPR003591">
    <property type="entry name" value="Leu-rich_rpt_typical-subtyp"/>
</dbReference>
<dbReference type="PANTHER" id="PTHR11017:SF559">
    <property type="entry name" value="DISEASE RESISTANCE PROTEIN CHL1"/>
    <property type="match status" value="1"/>
</dbReference>
<dbReference type="InterPro" id="IPR027417">
    <property type="entry name" value="P-loop_NTPase"/>
</dbReference>
<dbReference type="GO" id="GO:0007165">
    <property type="term" value="P:signal transduction"/>
    <property type="evidence" value="ECO:0007669"/>
    <property type="project" value="InterPro"/>
</dbReference>
<dbReference type="Pfam" id="PF23282">
    <property type="entry name" value="WHD_ROQ1"/>
    <property type="match status" value="1"/>
</dbReference>
<name>A0AAW2DLR8_9ROSI</name>
<evidence type="ECO:0000313" key="10">
    <source>
        <dbReference type="Proteomes" id="UP001459277"/>
    </source>
</evidence>
<evidence type="ECO:0000256" key="5">
    <source>
        <dbReference type="ARBA" id="ARBA00022821"/>
    </source>
</evidence>
<dbReference type="InterPro" id="IPR002182">
    <property type="entry name" value="NB-ARC"/>
</dbReference>
<proteinExistence type="predicted"/>
<organism evidence="9 10">
    <name type="scientific">Lithocarpus litseifolius</name>
    <dbReference type="NCBI Taxonomy" id="425828"/>
    <lineage>
        <taxon>Eukaryota</taxon>
        <taxon>Viridiplantae</taxon>
        <taxon>Streptophyta</taxon>
        <taxon>Embryophyta</taxon>
        <taxon>Tracheophyta</taxon>
        <taxon>Spermatophyta</taxon>
        <taxon>Magnoliopsida</taxon>
        <taxon>eudicotyledons</taxon>
        <taxon>Gunneridae</taxon>
        <taxon>Pentapetalae</taxon>
        <taxon>rosids</taxon>
        <taxon>fabids</taxon>
        <taxon>Fagales</taxon>
        <taxon>Fagaceae</taxon>
        <taxon>Lithocarpus</taxon>
    </lineage>
</organism>
<dbReference type="InterPro" id="IPR042197">
    <property type="entry name" value="Apaf_helical"/>
</dbReference>
<dbReference type="SMART" id="SM00369">
    <property type="entry name" value="LRR_TYP"/>
    <property type="match status" value="3"/>
</dbReference>
<keyword evidence="4" id="KW-0378">Hydrolase</keyword>
<dbReference type="InterPro" id="IPR045344">
    <property type="entry name" value="C-JID"/>
</dbReference>
<dbReference type="Proteomes" id="UP001459277">
    <property type="component" value="Unassembled WGS sequence"/>
</dbReference>
<keyword evidence="5" id="KW-0611">Plant defense</keyword>
<keyword evidence="2" id="KW-0433">Leucine-rich repeat</keyword>
<dbReference type="InterPro" id="IPR044974">
    <property type="entry name" value="Disease_R_plants"/>
</dbReference>
<dbReference type="InterPro" id="IPR058192">
    <property type="entry name" value="WHD_ROQ1-like"/>
</dbReference>
<dbReference type="PRINTS" id="PR00364">
    <property type="entry name" value="DISEASERSIST"/>
</dbReference>
<dbReference type="PANTHER" id="PTHR11017">
    <property type="entry name" value="LEUCINE-RICH REPEAT-CONTAINING PROTEIN"/>
    <property type="match status" value="1"/>
</dbReference>
<gene>
    <name evidence="9" type="ORF">SO802_005099</name>
</gene>
<dbReference type="SUPFAM" id="SSF52540">
    <property type="entry name" value="P-loop containing nucleoside triphosphate hydrolases"/>
    <property type="match status" value="1"/>
</dbReference>
<dbReference type="Gene3D" id="1.10.8.430">
    <property type="entry name" value="Helical domain of apoptotic protease-activating factors"/>
    <property type="match status" value="1"/>
</dbReference>
<dbReference type="GO" id="GO:0006952">
    <property type="term" value="P:defense response"/>
    <property type="evidence" value="ECO:0007669"/>
    <property type="project" value="UniProtKB-KW"/>
</dbReference>
<evidence type="ECO:0000256" key="1">
    <source>
        <dbReference type="ARBA" id="ARBA00011982"/>
    </source>
</evidence>
<dbReference type="SUPFAM" id="SSF52058">
    <property type="entry name" value="L domain-like"/>
    <property type="match status" value="2"/>
</dbReference>
<dbReference type="EC" id="3.2.2.6" evidence="1"/>
<evidence type="ECO:0000256" key="3">
    <source>
        <dbReference type="ARBA" id="ARBA00022737"/>
    </source>
</evidence>
<sequence length="1232" mass="139794">MSSISSQKASSSSSFSSLTSQWKYDVFLSFRGEDTRTSFTDHLYAALKQRGIVTFRDEENLEIGKSISPELLKAIKESRFVIVILSRNFASSTWCLDELTKIIGCLKETTTTVFPIFYDVDPSDVRKQTGAFAQAFSKHEERFKDNIEKVQTWRAALEEVANLKGWHLLDRSETQLIQNIVGELWHKLSYVFFEVTEDLVGIEPRVKKLQSCLAIGSNDVRIIGVWGMGGIGKTTLARVVFHMVSNKFEGCCFLPNVREVCEKDGLIPLQQQLIRKLLNESMNIQDVDEGVFVIKNRLRHKRILLVLDDVNQLGQLKKLVGKHNWFGSGSRVIITTRDKHLLRILEVDEVCEAEGLSDDEALNLLSLKAFNEDHPPKDYLELSKDVVQYTKGLPLAIEILGSFLFSRSINQWKSTLIRIKEFPECAILQALKISYDGLHETEKKIFLYIAFFFNHKEKNSVVEKLNYFGLYPDIGLEVLVDKSLIKIEDFKVWMHDLLQDMARKIIHEECPEEPGKRSILWSFEDINNVLTNNTGTKAIQGIVLKLPESKEVYWNPDSFSKMHHLKLLRISNVQLLHEPKYLPISLKFLEWSGYPSKSLPLNFQSNELVELFMSGSCIEQLWNGAKSFEKLKIIQMNESTNLKETPDLIRVPNLKEMVLEDCLNLREIHPSTFVHNKLTLLNLKGCVNVKTLPSKFEMESLEVLILSGCSKLKRIPEFGENMQRVLKLYLGGTAITKLPTSIGHLTGLVLLNVRDCKSLTCLPSIIFNLKLLKDVNISGCSKLERLPKNVGNAESVEELDVSGTAIREVPSSVGLLKNLKVLSFNGCKGLSSFNSTSWYDLLPFSSRPKIANPVGLSSLSGLCSLTILNLKDCNLREIPNDIGCLFSLEEIDLSENSFVCLPDSISQLCKLENMYLSNCTSLRSLPKLPVDIVQVMGDGCTSLETVLDFQKPNSFCKGELYLSNCSKLADNQDFIDKFLAVIRNHHQGLSRHGRYDDKEFNWRYDMIIIGSVIPKWFTHQSIGAEVNIKEPSSHLCDDWMGTAVCVVYSGLLDVALSCQFIANGKVTSFMVHIPREHVDTFSDHIWLFYLLPQYYNENGIKLLNECEANELCQIGFKIDTTNSRMDVKKWGFRMVYKKDIEELNRTMAQSSNTSITPYEDLGVLHRNFENSVVVAEDNKAKQIRDYYNGTGPSGEGSCNDVAHPNRIERLHGDSDCEEYFECGEEINDFAGI</sequence>
<evidence type="ECO:0000256" key="6">
    <source>
        <dbReference type="ARBA" id="ARBA00023027"/>
    </source>
</evidence>
<dbReference type="Gene3D" id="3.40.50.10140">
    <property type="entry name" value="Toll/interleukin-1 receptor homology (TIR) domain"/>
    <property type="match status" value="1"/>
</dbReference>
<keyword evidence="3" id="KW-0677">Repeat</keyword>
<dbReference type="GO" id="GO:0043531">
    <property type="term" value="F:ADP binding"/>
    <property type="evidence" value="ECO:0007669"/>
    <property type="project" value="InterPro"/>
</dbReference>
<dbReference type="SUPFAM" id="SSF52200">
    <property type="entry name" value="Toll/Interleukin receptor TIR domain"/>
    <property type="match status" value="1"/>
</dbReference>
<dbReference type="InterPro" id="IPR035897">
    <property type="entry name" value="Toll_tir_struct_dom_sf"/>
</dbReference>
<dbReference type="SUPFAM" id="SSF46785">
    <property type="entry name" value="Winged helix' DNA-binding domain"/>
    <property type="match status" value="1"/>
</dbReference>
<dbReference type="SMART" id="SM00255">
    <property type="entry name" value="TIR"/>
    <property type="match status" value="1"/>
</dbReference>
<dbReference type="PROSITE" id="PS50104">
    <property type="entry name" value="TIR"/>
    <property type="match status" value="1"/>
</dbReference>
<accession>A0AAW2DLR8</accession>
<dbReference type="InterPro" id="IPR036390">
    <property type="entry name" value="WH_DNA-bd_sf"/>
</dbReference>
<dbReference type="GO" id="GO:0061809">
    <property type="term" value="F:NAD+ nucleosidase activity, cyclic ADP-ribose generating"/>
    <property type="evidence" value="ECO:0007669"/>
    <property type="project" value="UniProtKB-EC"/>
</dbReference>
<dbReference type="EMBL" id="JAZDWU010000002">
    <property type="protein sequence ID" value="KAL0009991.1"/>
    <property type="molecule type" value="Genomic_DNA"/>
</dbReference>
<reference evidence="9 10" key="1">
    <citation type="submission" date="2024-01" db="EMBL/GenBank/DDBJ databases">
        <title>A telomere-to-telomere, gap-free genome of sweet tea (Lithocarpus litseifolius).</title>
        <authorList>
            <person name="Zhou J."/>
        </authorList>
    </citation>
    <scope>NUCLEOTIDE SEQUENCE [LARGE SCALE GENOMIC DNA]</scope>
    <source>
        <strain evidence="9">Zhou-2022a</strain>
        <tissue evidence="9">Leaf</tissue>
    </source>
</reference>
<feature type="domain" description="TIR" evidence="8">
    <location>
        <begin position="22"/>
        <end position="192"/>
    </location>
</feature>
<dbReference type="Pfam" id="PF20160">
    <property type="entry name" value="C-JID"/>
    <property type="match status" value="1"/>
</dbReference>
<evidence type="ECO:0000256" key="4">
    <source>
        <dbReference type="ARBA" id="ARBA00022801"/>
    </source>
</evidence>
<dbReference type="InterPro" id="IPR000157">
    <property type="entry name" value="TIR_dom"/>
</dbReference>
<comment type="caution">
    <text evidence="9">The sequence shown here is derived from an EMBL/GenBank/DDBJ whole genome shotgun (WGS) entry which is preliminary data.</text>
</comment>
<evidence type="ECO:0000256" key="2">
    <source>
        <dbReference type="ARBA" id="ARBA00022614"/>
    </source>
</evidence>
<comment type="catalytic activity">
    <reaction evidence="7">
        <text>NAD(+) + H2O = ADP-D-ribose + nicotinamide + H(+)</text>
        <dbReference type="Rhea" id="RHEA:16301"/>
        <dbReference type="ChEBI" id="CHEBI:15377"/>
        <dbReference type="ChEBI" id="CHEBI:15378"/>
        <dbReference type="ChEBI" id="CHEBI:17154"/>
        <dbReference type="ChEBI" id="CHEBI:57540"/>
        <dbReference type="ChEBI" id="CHEBI:57967"/>
        <dbReference type="EC" id="3.2.2.6"/>
    </reaction>
    <physiologicalReaction direction="left-to-right" evidence="7">
        <dbReference type="Rhea" id="RHEA:16302"/>
    </physiologicalReaction>
</comment>
<protein>
    <recommendedName>
        <fullName evidence="1">ADP-ribosyl cyclase/cyclic ADP-ribose hydrolase</fullName>
        <ecNumber evidence="1">3.2.2.6</ecNumber>
    </recommendedName>
</protein>
<evidence type="ECO:0000313" key="9">
    <source>
        <dbReference type="EMBL" id="KAL0009991.1"/>
    </source>
</evidence>
<evidence type="ECO:0000256" key="7">
    <source>
        <dbReference type="ARBA" id="ARBA00047304"/>
    </source>
</evidence>
<dbReference type="FunFam" id="3.40.50.10140:FF:000007">
    <property type="entry name" value="Disease resistance protein (TIR-NBS-LRR class)"/>
    <property type="match status" value="1"/>
</dbReference>
<keyword evidence="10" id="KW-1185">Reference proteome</keyword>
<dbReference type="Gene3D" id="3.40.50.300">
    <property type="entry name" value="P-loop containing nucleotide triphosphate hydrolases"/>
    <property type="match status" value="1"/>
</dbReference>
<dbReference type="Gene3D" id="3.80.10.10">
    <property type="entry name" value="Ribonuclease Inhibitor"/>
    <property type="match status" value="3"/>
</dbReference>
<dbReference type="InterPro" id="IPR058546">
    <property type="entry name" value="RPS4B/Roq1-like_LRR"/>
</dbReference>
<dbReference type="Pfam" id="PF23286">
    <property type="entry name" value="LRR_13"/>
    <property type="match status" value="1"/>
</dbReference>
<dbReference type="InterPro" id="IPR032675">
    <property type="entry name" value="LRR_dom_sf"/>
</dbReference>
<dbReference type="Pfam" id="PF00931">
    <property type="entry name" value="NB-ARC"/>
    <property type="match status" value="1"/>
</dbReference>